<dbReference type="AlphaFoldDB" id="A0A418QQS3"/>
<dbReference type="RefSeq" id="WP_119656827.1">
    <property type="nucleotide sequence ID" value="NZ_JBHUOI010000038.1"/>
</dbReference>
<name>A0A418QQS3_9BACT</name>
<evidence type="ECO:0000313" key="3">
    <source>
        <dbReference type="Proteomes" id="UP000284250"/>
    </source>
</evidence>
<keyword evidence="1" id="KW-0732">Signal</keyword>
<comment type="caution">
    <text evidence="2">The sequence shown here is derived from an EMBL/GenBank/DDBJ whole genome shotgun (WGS) entry which is preliminary data.</text>
</comment>
<evidence type="ECO:0000313" key="2">
    <source>
        <dbReference type="EMBL" id="RIY07597.1"/>
    </source>
</evidence>
<dbReference type="EMBL" id="QYCN01000028">
    <property type="protein sequence ID" value="RIY07597.1"/>
    <property type="molecule type" value="Genomic_DNA"/>
</dbReference>
<dbReference type="OrthoDB" id="886105at2"/>
<reference evidence="2 3" key="2">
    <citation type="submission" date="2019-01" db="EMBL/GenBank/DDBJ databases">
        <title>Hymenobacter humicola sp. nov., isolated from soils in Antarctica.</title>
        <authorList>
            <person name="Sedlacek I."/>
            <person name="Holochova P."/>
            <person name="Kralova S."/>
            <person name="Pantucek R."/>
            <person name="Stankova E."/>
            <person name="Vrbovska V."/>
            <person name="Kristofova L."/>
            <person name="Svec P."/>
            <person name="Busse H.-J."/>
        </authorList>
    </citation>
    <scope>NUCLEOTIDE SEQUENCE [LARGE SCALE GENOMIC DNA]</scope>
    <source>
        <strain evidence="2 3">CCM 8852</strain>
    </source>
</reference>
<dbReference type="Proteomes" id="UP000284250">
    <property type="component" value="Unassembled WGS sequence"/>
</dbReference>
<organism evidence="2 3">
    <name type="scientific">Hymenobacter rubripertinctus</name>
    <dbReference type="NCBI Taxonomy" id="2029981"/>
    <lineage>
        <taxon>Bacteria</taxon>
        <taxon>Pseudomonadati</taxon>
        <taxon>Bacteroidota</taxon>
        <taxon>Cytophagia</taxon>
        <taxon>Cytophagales</taxon>
        <taxon>Hymenobacteraceae</taxon>
        <taxon>Hymenobacter</taxon>
    </lineage>
</organism>
<accession>A0A418QQS3</accession>
<evidence type="ECO:0000256" key="1">
    <source>
        <dbReference type="SAM" id="SignalP"/>
    </source>
</evidence>
<gene>
    <name evidence="2" type="ORF">D0T11_16080</name>
</gene>
<protein>
    <submittedName>
        <fullName evidence="2">Uncharacterized protein</fullName>
    </submittedName>
</protein>
<reference evidence="2 3" key="1">
    <citation type="submission" date="2018-09" db="EMBL/GenBank/DDBJ databases">
        <authorList>
            <person name="Zeman M."/>
            <person name="Pardy F."/>
        </authorList>
    </citation>
    <scope>NUCLEOTIDE SEQUENCE [LARGE SCALE GENOMIC DNA]</scope>
    <source>
        <strain evidence="2 3">CCM 8852</strain>
    </source>
</reference>
<feature type="chain" id="PRO_5018975657" evidence="1">
    <location>
        <begin position="25"/>
        <end position="99"/>
    </location>
</feature>
<proteinExistence type="predicted"/>
<keyword evidence="3" id="KW-1185">Reference proteome</keyword>
<feature type="signal peptide" evidence="1">
    <location>
        <begin position="1"/>
        <end position="24"/>
    </location>
</feature>
<sequence length="99" mass="10473">MLLYRTPFLLLTAALLLALAPAQAQKVPPPLLPAPPPPQKVLTVQLTLPTLVGRLGEMTGILARRDKKKGTSTDNPVLFLAVPLPRLFSGGSSPKDAGK</sequence>